<dbReference type="RefSeq" id="WP_380703795.1">
    <property type="nucleotide sequence ID" value="NZ_JBHSAP010000009.1"/>
</dbReference>
<feature type="transmembrane region" description="Helical" evidence="7">
    <location>
        <begin position="327"/>
        <end position="351"/>
    </location>
</feature>
<evidence type="ECO:0000256" key="4">
    <source>
        <dbReference type="ARBA" id="ARBA00022692"/>
    </source>
</evidence>
<evidence type="ECO:0000256" key="7">
    <source>
        <dbReference type="SAM" id="Phobius"/>
    </source>
</evidence>
<organism evidence="9 10">
    <name type="scientific">Salinithrix halophila</name>
    <dbReference type="NCBI Taxonomy" id="1485204"/>
    <lineage>
        <taxon>Bacteria</taxon>
        <taxon>Bacillati</taxon>
        <taxon>Bacillota</taxon>
        <taxon>Bacilli</taxon>
        <taxon>Bacillales</taxon>
        <taxon>Thermoactinomycetaceae</taxon>
        <taxon>Salinithrix</taxon>
    </lineage>
</organism>
<keyword evidence="4 7" id="KW-0812">Transmembrane</keyword>
<feature type="transmembrane region" description="Helical" evidence="7">
    <location>
        <begin position="265"/>
        <end position="284"/>
    </location>
</feature>
<feature type="transmembrane region" description="Helical" evidence="7">
    <location>
        <begin position="290"/>
        <end position="315"/>
    </location>
</feature>
<evidence type="ECO:0000256" key="1">
    <source>
        <dbReference type="ARBA" id="ARBA00004651"/>
    </source>
</evidence>
<feature type="transmembrane region" description="Helical" evidence="7">
    <location>
        <begin position="357"/>
        <end position="377"/>
    </location>
</feature>
<dbReference type="Proteomes" id="UP001595843">
    <property type="component" value="Unassembled WGS sequence"/>
</dbReference>
<sequence>MQPSSNRTRITFSAFYFLNFFGFGGFFPLLGLYFRDVGLTGTQTGMILSLGPVVMVLAQPVWGVICDYTQRSNQVLILTVTMTGMTGLGYLVMDDYGWMLVVAALLAVFQAAIVPIADSITMNYVYRVGGDYGSLRLWGAIGFASAAFVMGKWTETAGLPMIFIGFAAAMGLCALTGLRLPKEKVSFDLDLRTGLTRLMKVRQFPLFLLATFLIFGPVQANNVYFGLLFQDLGGTLAGVGLGFLLAAGSEAPVMRFAGAWIRRQGLLTVALFAALVSAARWMFYSLEPSVFWVYLTTVSQGLSVGLFIPAALQYIRDLAPKEVKTTAISLYSAVGTGLGNWFFTLIGGMILDGFDIFTTYLLYGAFTLCGAGILLWVKRLDTSQGRRVEGSA</sequence>
<keyword evidence="10" id="KW-1185">Reference proteome</keyword>
<evidence type="ECO:0000256" key="2">
    <source>
        <dbReference type="ARBA" id="ARBA00022448"/>
    </source>
</evidence>
<keyword evidence="6 7" id="KW-0472">Membrane</keyword>
<comment type="caution">
    <text evidence="9">The sequence shown here is derived from an EMBL/GenBank/DDBJ whole genome shotgun (WGS) entry which is preliminary data.</text>
</comment>
<feature type="transmembrane region" description="Helical" evidence="7">
    <location>
        <begin position="137"/>
        <end position="153"/>
    </location>
</feature>
<feature type="transmembrane region" description="Helical" evidence="7">
    <location>
        <begin position="75"/>
        <end position="92"/>
    </location>
</feature>
<keyword evidence="3" id="KW-1003">Cell membrane</keyword>
<evidence type="ECO:0000313" key="9">
    <source>
        <dbReference type="EMBL" id="MFC4076657.1"/>
    </source>
</evidence>
<dbReference type="InterPro" id="IPR024989">
    <property type="entry name" value="MFS_assoc_dom"/>
</dbReference>
<feature type="transmembrane region" description="Helical" evidence="7">
    <location>
        <begin position="201"/>
        <end position="220"/>
    </location>
</feature>
<dbReference type="Gene3D" id="1.20.1250.20">
    <property type="entry name" value="MFS general substrate transporter like domains"/>
    <property type="match status" value="2"/>
</dbReference>
<feature type="transmembrane region" description="Helical" evidence="7">
    <location>
        <begin position="159"/>
        <end position="180"/>
    </location>
</feature>
<keyword evidence="2" id="KW-0813">Transport</keyword>
<evidence type="ECO:0000256" key="5">
    <source>
        <dbReference type="ARBA" id="ARBA00022989"/>
    </source>
</evidence>
<evidence type="ECO:0000259" key="8">
    <source>
        <dbReference type="Pfam" id="PF12832"/>
    </source>
</evidence>
<feature type="transmembrane region" description="Helical" evidence="7">
    <location>
        <begin position="98"/>
        <end position="117"/>
    </location>
</feature>
<gene>
    <name evidence="9" type="ORF">ACFOUO_07525</name>
</gene>
<feature type="transmembrane region" description="Helical" evidence="7">
    <location>
        <begin position="232"/>
        <end position="253"/>
    </location>
</feature>
<dbReference type="PANTHER" id="PTHR23522:SF4">
    <property type="entry name" value="NUCLEOSIDE PERMEASE NUPG-RELATED"/>
    <property type="match status" value="1"/>
</dbReference>
<dbReference type="SUPFAM" id="SSF103473">
    <property type="entry name" value="MFS general substrate transporter"/>
    <property type="match status" value="1"/>
</dbReference>
<keyword evidence="5 7" id="KW-1133">Transmembrane helix</keyword>
<evidence type="ECO:0000256" key="3">
    <source>
        <dbReference type="ARBA" id="ARBA00022475"/>
    </source>
</evidence>
<name>A0ABV8JFQ8_9BACL</name>
<evidence type="ECO:0000313" key="10">
    <source>
        <dbReference type="Proteomes" id="UP001595843"/>
    </source>
</evidence>
<protein>
    <submittedName>
        <fullName evidence="9">MFS transporter</fullName>
    </submittedName>
</protein>
<proteinExistence type="predicted"/>
<dbReference type="InterPro" id="IPR036259">
    <property type="entry name" value="MFS_trans_sf"/>
</dbReference>
<feature type="domain" description="Major facilitator superfamily associated" evidence="8">
    <location>
        <begin position="11"/>
        <end position="361"/>
    </location>
</feature>
<dbReference type="EMBL" id="JBHSAP010000009">
    <property type="protein sequence ID" value="MFC4076657.1"/>
    <property type="molecule type" value="Genomic_DNA"/>
</dbReference>
<accession>A0ABV8JFQ8</accession>
<dbReference type="Pfam" id="PF12832">
    <property type="entry name" value="MFS_1_like"/>
    <property type="match status" value="1"/>
</dbReference>
<feature type="transmembrane region" description="Helical" evidence="7">
    <location>
        <begin position="46"/>
        <end position="68"/>
    </location>
</feature>
<dbReference type="PANTHER" id="PTHR23522">
    <property type="entry name" value="BLL5896 PROTEIN"/>
    <property type="match status" value="1"/>
</dbReference>
<comment type="subcellular location">
    <subcellularLocation>
        <location evidence="1">Cell membrane</location>
        <topology evidence="1">Multi-pass membrane protein</topology>
    </subcellularLocation>
</comment>
<evidence type="ECO:0000256" key="6">
    <source>
        <dbReference type="ARBA" id="ARBA00023136"/>
    </source>
</evidence>
<feature type="transmembrane region" description="Helical" evidence="7">
    <location>
        <begin position="12"/>
        <end position="34"/>
    </location>
</feature>
<reference evidence="10" key="1">
    <citation type="journal article" date="2019" name="Int. J. Syst. Evol. Microbiol.">
        <title>The Global Catalogue of Microorganisms (GCM) 10K type strain sequencing project: providing services to taxonomists for standard genome sequencing and annotation.</title>
        <authorList>
            <consortium name="The Broad Institute Genomics Platform"/>
            <consortium name="The Broad Institute Genome Sequencing Center for Infectious Disease"/>
            <person name="Wu L."/>
            <person name="Ma J."/>
        </authorList>
    </citation>
    <scope>NUCLEOTIDE SEQUENCE [LARGE SCALE GENOMIC DNA]</scope>
    <source>
        <strain evidence="10">IBRC-M 10813</strain>
    </source>
</reference>